<evidence type="ECO:0000256" key="4">
    <source>
        <dbReference type="ARBA" id="ARBA00023002"/>
    </source>
</evidence>
<dbReference type="Gene3D" id="3.40.50.300">
    <property type="entry name" value="P-loop containing nucleotide triphosphate hydrolases"/>
    <property type="match status" value="1"/>
</dbReference>
<proteinExistence type="inferred from homology"/>
<dbReference type="InterPro" id="IPR016169">
    <property type="entry name" value="FAD-bd_PCMH_sub2"/>
</dbReference>
<dbReference type="InterPro" id="IPR029057">
    <property type="entry name" value="PRTase-like"/>
</dbReference>
<dbReference type="InterPro" id="IPR006094">
    <property type="entry name" value="Oxid_FAD_bind_N"/>
</dbReference>
<dbReference type="Pfam" id="PF04275">
    <property type="entry name" value="P-mevalo_kinase"/>
    <property type="match status" value="1"/>
</dbReference>
<feature type="region of interest" description="Disordered" evidence="5">
    <location>
        <begin position="141"/>
        <end position="174"/>
    </location>
</feature>
<dbReference type="PROSITE" id="PS51387">
    <property type="entry name" value="FAD_PCMH"/>
    <property type="match status" value="1"/>
</dbReference>
<dbReference type="SUPFAM" id="SSF56176">
    <property type="entry name" value="FAD-binding/transporter-associated domain-like"/>
    <property type="match status" value="1"/>
</dbReference>
<dbReference type="Gene3D" id="3.40.50.2020">
    <property type="match status" value="1"/>
</dbReference>
<feature type="compositionally biased region" description="Acidic residues" evidence="5">
    <location>
        <begin position="165"/>
        <end position="174"/>
    </location>
</feature>
<dbReference type="SUPFAM" id="SSF53271">
    <property type="entry name" value="PRTase-like"/>
    <property type="match status" value="1"/>
</dbReference>
<dbReference type="InterPro" id="IPR050416">
    <property type="entry name" value="FAD-linked_Oxidoreductase"/>
</dbReference>
<dbReference type="GO" id="GO:0006695">
    <property type="term" value="P:cholesterol biosynthetic process"/>
    <property type="evidence" value="ECO:0007669"/>
    <property type="project" value="InterPro"/>
</dbReference>
<dbReference type="AlphaFoldDB" id="A0A1W2TWL1"/>
<keyword evidence="2" id="KW-0285">Flavoprotein</keyword>
<dbReference type="PANTHER" id="PTHR42973:SF25">
    <property type="entry name" value="PHOSPHOMEVALONATE KINASE"/>
    <property type="match status" value="1"/>
</dbReference>
<evidence type="ECO:0000256" key="5">
    <source>
        <dbReference type="SAM" id="MobiDB-lite"/>
    </source>
</evidence>
<keyword evidence="8" id="KW-1185">Reference proteome</keyword>
<keyword evidence="7" id="KW-0808">Transferase</keyword>
<accession>A0A1W2TWL1</accession>
<dbReference type="InterPro" id="IPR027417">
    <property type="entry name" value="P-loop_NTPase"/>
</dbReference>
<dbReference type="Gene3D" id="3.40.50.150">
    <property type="entry name" value="Vaccinia Virus protein VP39"/>
    <property type="match status" value="1"/>
</dbReference>
<evidence type="ECO:0000313" key="7">
    <source>
        <dbReference type="EMBL" id="GAP93065.1"/>
    </source>
</evidence>
<dbReference type="OMA" id="GKDYCAE"/>
<keyword evidence="4" id="KW-0560">Oxidoreductase</keyword>
<name>A0A1W2TWL1_ROSNE</name>
<dbReference type="GO" id="GO:0071949">
    <property type="term" value="F:FAD binding"/>
    <property type="evidence" value="ECO:0007669"/>
    <property type="project" value="InterPro"/>
</dbReference>
<evidence type="ECO:0000313" key="8">
    <source>
        <dbReference type="Proteomes" id="UP000054516"/>
    </source>
</evidence>
<dbReference type="Pfam" id="PF01565">
    <property type="entry name" value="FAD_binding_4"/>
    <property type="match status" value="1"/>
</dbReference>
<dbReference type="STRING" id="77044.A0A1W2TWL1"/>
<feature type="compositionally biased region" description="Basic and acidic residues" evidence="5">
    <location>
        <begin position="155"/>
        <end position="164"/>
    </location>
</feature>
<dbReference type="GO" id="GO:0019287">
    <property type="term" value="P:isopentenyl diphosphate biosynthetic process, mevalonate pathway"/>
    <property type="evidence" value="ECO:0007669"/>
    <property type="project" value="UniProtKB-UniPathway"/>
</dbReference>
<dbReference type="Gene3D" id="3.30.465.10">
    <property type="match status" value="1"/>
</dbReference>
<dbReference type="InterPro" id="IPR000836">
    <property type="entry name" value="PRTase_dom"/>
</dbReference>
<evidence type="ECO:0000256" key="3">
    <source>
        <dbReference type="ARBA" id="ARBA00022827"/>
    </source>
</evidence>
<feature type="region of interest" description="Disordered" evidence="5">
    <location>
        <begin position="946"/>
        <end position="967"/>
    </location>
</feature>
<organism evidence="7">
    <name type="scientific">Rosellinia necatrix</name>
    <name type="common">White root-rot fungus</name>
    <dbReference type="NCBI Taxonomy" id="77044"/>
    <lineage>
        <taxon>Eukaryota</taxon>
        <taxon>Fungi</taxon>
        <taxon>Dikarya</taxon>
        <taxon>Ascomycota</taxon>
        <taxon>Pezizomycotina</taxon>
        <taxon>Sordariomycetes</taxon>
        <taxon>Xylariomycetidae</taxon>
        <taxon>Xylariales</taxon>
        <taxon>Xylariaceae</taxon>
        <taxon>Rosellinia</taxon>
    </lineage>
</organism>
<evidence type="ECO:0000259" key="6">
    <source>
        <dbReference type="PROSITE" id="PS51387"/>
    </source>
</evidence>
<dbReference type="Proteomes" id="UP000054516">
    <property type="component" value="Unassembled WGS sequence"/>
</dbReference>
<feature type="compositionally biased region" description="Acidic residues" evidence="5">
    <location>
        <begin position="954"/>
        <end position="967"/>
    </location>
</feature>
<dbReference type="CDD" id="cd06223">
    <property type="entry name" value="PRTases_typeI"/>
    <property type="match status" value="1"/>
</dbReference>
<dbReference type="Gene3D" id="3.40.462.20">
    <property type="match status" value="1"/>
</dbReference>
<dbReference type="OrthoDB" id="363185at2759"/>
<keyword evidence="3" id="KW-0274">FAD</keyword>
<protein>
    <submittedName>
        <fullName evidence="7">Putative phosphoribosyl transferase domain protein</fullName>
    </submittedName>
</protein>
<dbReference type="GO" id="GO:0004631">
    <property type="term" value="F:phosphomevalonate kinase activity"/>
    <property type="evidence" value="ECO:0007669"/>
    <property type="project" value="InterPro"/>
</dbReference>
<comment type="similarity">
    <text evidence="1">Belongs to the oxygen-dependent FAD-linked oxidoreductase family.</text>
</comment>
<dbReference type="Pfam" id="PF00156">
    <property type="entry name" value="Pribosyltran"/>
    <property type="match status" value="1"/>
</dbReference>
<dbReference type="PANTHER" id="PTHR42973">
    <property type="entry name" value="BINDING OXIDOREDUCTASE, PUTATIVE (AFU_ORTHOLOGUE AFUA_1G17690)-RELATED"/>
    <property type="match status" value="1"/>
</dbReference>
<dbReference type="UniPathway" id="UPA00057">
    <property type="reaction ID" value="UER00099"/>
</dbReference>
<dbReference type="InterPro" id="IPR005919">
    <property type="entry name" value="Pmev_kin_anim"/>
</dbReference>
<dbReference type="InterPro" id="IPR016166">
    <property type="entry name" value="FAD-bd_PCMH"/>
</dbReference>
<dbReference type="InterPro" id="IPR036318">
    <property type="entry name" value="FAD-bd_PCMH-like_sf"/>
</dbReference>
<feature type="domain" description="FAD-binding PCMH-type" evidence="6">
    <location>
        <begin position="337"/>
        <end position="525"/>
    </location>
</feature>
<evidence type="ECO:0000256" key="2">
    <source>
        <dbReference type="ARBA" id="ARBA00022630"/>
    </source>
</evidence>
<gene>
    <name evidence="7" type="ORF">SAMD00023353_10000170</name>
</gene>
<dbReference type="InterPro" id="IPR029063">
    <property type="entry name" value="SAM-dependent_MTases_sf"/>
</dbReference>
<evidence type="ECO:0000256" key="1">
    <source>
        <dbReference type="ARBA" id="ARBA00005466"/>
    </source>
</evidence>
<reference evidence="7" key="1">
    <citation type="submission" date="2016-03" db="EMBL/GenBank/DDBJ databases">
        <title>Draft genome sequence of Rosellinia necatrix.</title>
        <authorList>
            <person name="Kanematsu S."/>
        </authorList>
    </citation>
    <scope>NUCLEOTIDE SEQUENCE [LARGE SCALE GENOMIC DNA]</scope>
    <source>
        <strain evidence="7">W97</strain>
    </source>
</reference>
<dbReference type="SUPFAM" id="SSF53335">
    <property type="entry name" value="S-adenosyl-L-methionine-dependent methyltransferases"/>
    <property type="match status" value="1"/>
</dbReference>
<dbReference type="EMBL" id="DF977545">
    <property type="protein sequence ID" value="GAP93065.1"/>
    <property type="molecule type" value="Genomic_DNA"/>
</dbReference>
<sequence>MATLEALKHALRQKADAPWPHPLQRLSDKQYSAGFDTLTRDLGWTTYRDFIIPELSRLIAGLLESRAHISVLEIGPGPKSVLGHLPEYMRRRVGRYIAFEPNALFAASLEEWINPHSSSSSSGAEAPPIFPCLETQPDIRRAPFTADGDDEDDSLRETNSRNLDDNDDDEDDDENNGKFDLVLFCHSMYGMTPQHKFIAKAFTALASRPAGALVVVFHRDGALDLSGLACHRTASFPTGAVRIANNHNDDGGDATIDIFASFIAGSVAPDASVSEARRRVCRDLGRRTTTAADGHLTFAAPECMVAFTRAAAAAADELAALVPSVPGPALVKNRDARGRRPALVVRPAEIRHVQECVRWALRHGVGLTVVGGGHGGQCVWSAVVAVDMGAFDQVHVVRDGGSAPGPLVVAEAGCRTGDIVRVSMAAGLTVPLGSRPSVGAGLWLQGGIGHLARLHGLACDAIVGAVVVDVLSGRLLAVGHVPAQHVPADATRLDGEADADLLWALKGAGTNFGIVVSVVFKAWPAPTYAVRNWVFSLADGQEAHRRLADFDTLVAAKIPRDCSADAYLYWNAGCLHLGITLFESTGASPGPGIAGPSPAYTLASAVLGPSGDVQTVDGIGLFETEMYMSGMHGGHGGGKTSAFKRCVFLADIGDAQIAEALAAAIRARPSPLCYLHLLQGGGAVADVAPDATAFGRRDWAFACVVTGVWPRGRDGTEDARAAAQWVYDVAGDLLRLPEGHRGVYGADLGPDPRDAALAATAFRPNGARLARLKHEFDPHGVLSYACPLPPSPHHHRRRGNGPELVILVTGESCAGKDYCAGVWAARLAATRGCVARAACISDATKRAYAAASLSPSGVDLDRLHSDRAYKERHRPALTAFFARQARRRPRVREENFFQVVREAGDVDVLFVTGAREAAPVATLARLVPDRRVLEVRVEVGAEVRRARGGCGGGNDEESNGGGDDGETPEVLPYRPDFVFNNDAPGSEAAEKFADDRLLPLVHDDLRRLAALVAPVPDFPRPHINFQHVLGIAQRPGGLALCTSLLRRAYADRGDWADVGAVVCCEAGGFIYAAALAVGVGAPLALIRDAGKLPPPVVAGAKHAPSHISSAAITTTTTAGGGDRSKTMIEMGRDAVPARGVPAVLVDDVLASGETLCAALRLLRGAGVDPADVAVLVVMEFPVHGGRALLRDRGFGAVRIRSLLVCGDA</sequence>
<dbReference type="GO" id="GO:0016491">
    <property type="term" value="F:oxidoreductase activity"/>
    <property type="evidence" value="ECO:0007669"/>
    <property type="project" value="UniProtKB-KW"/>
</dbReference>
<dbReference type="GO" id="GO:0005737">
    <property type="term" value="C:cytoplasm"/>
    <property type="evidence" value="ECO:0007669"/>
    <property type="project" value="InterPro"/>
</dbReference>